<evidence type="ECO:0000313" key="2">
    <source>
        <dbReference type="EMBL" id="SVB02683.1"/>
    </source>
</evidence>
<name>A0A382ANT1_9ZZZZ</name>
<dbReference type="EMBL" id="UINC01026009">
    <property type="protein sequence ID" value="SVB02683.1"/>
    <property type="molecule type" value="Genomic_DNA"/>
</dbReference>
<evidence type="ECO:0000256" key="1">
    <source>
        <dbReference type="SAM" id="Phobius"/>
    </source>
</evidence>
<organism evidence="2">
    <name type="scientific">marine metagenome</name>
    <dbReference type="NCBI Taxonomy" id="408172"/>
    <lineage>
        <taxon>unclassified sequences</taxon>
        <taxon>metagenomes</taxon>
        <taxon>ecological metagenomes</taxon>
    </lineage>
</organism>
<keyword evidence="1" id="KW-1133">Transmembrane helix</keyword>
<accession>A0A382ANT1</accession>
<gene>
    <name evidence="2" type="ORF">METZ01_LOCUS155537</name>
</gene>
<sequence>MNKTEKIAFRESIIVVMMGMVINFPLQTFLLWLTIDSWSWTNTLSISLFTQTVITIVALVRVYSIRMRFTRGKF</sequence>
<keyword evidence="1" id="KW-0472">Membrane</keyword>
<proteinExistence type="predicted"/>
<protein>
    <submittedName>
        <fullName evidence="2">Uncharacterized protein</fullName>
    </submittedName>
</protein>
<feature type="transmembrane region" description="Helical" evidence="1">
    <location>
        <begin position="12"/>
        <end position="32"/>
    </location>
</feature>
<dbReference type="AlphaFoldDB" id="A0A382ANT1"/>
<reference evidence="2" key="1">
    <citation type="submission" date="2018-05" db="EMBL/GenBank/DDBJ databases">
        <authorList>
            <person name="Lanie J.A."/>
            <person name="Ng W.-L."/>
            <person name="Kazmierczak K.M."/>
            <person name="Andrzejewski T.M."/>
            <person name="Davidsen T.M."/>
            <person name="Wayne K.J."/>
            <person name="Tettelin H."/>
            <person name="Glass J.I."/>
            <person name="Rusch D."/>
            <person name="Podicherti R."/>
            <person name="Tsui H.-C.T."/>
            <person name="Winkler M.E."/>
        </authorList>
    </citation>
    <scope>NUCLEOTIDE SEQUENCE</scope>
</reference>
<feature type="transmembrane region" description="Helical" evidence="1">
    <location>
        <begin position="44"/>
        <end position="63"/>
    </location>
</feature>
<keyword evidence="1" id="KW-0812">Transmembrane</keyword>